<dbReference type="InterPro" id="IPR009091">
    <property type="entry name" value="RCC1/BLIP-II"/>
</dbReference>
<dbReference type="InterPro" id="IPR002110">
    <property type="entry name" value="Ankyrin_rpt"/>
</dbReference>
<dbReference type="PROSITE" id="PS50088">
    <property type="entry name" value="ANK_REPEAT"/>
    <property type="match status" value="2"/>
</dbReference>
<dbReference type="InterPro" id="IPR036770">
    <property type="entry name" value="Ankyrin_rpt-contain_sf"/>
</dbReference>
<feature type="repeat" description="ANK" evidence="2">
    <location>
        <begin position="628"/>
        <end position="660"/>
    </location>
</feature>
<evidence type="ECO:0000256" key="2">
    <source>
        <dbReference type="PROSITE-ProRule" id="PRU00023"/>
    </source>
</evidence>
<dbReference type="SMART" id="SM00248">
    <property type="entry name" value="ANK"/>
    <property type="match status" value="2"/>
</dbReference>
<dbReference type="EMBL" id="BRYA01000190">
    <property type="protein sequence ID" value="GMI43213.1"/>
    <property type="molecule type" value="Genomic_DNA"/>
</dbReference>
<evidence type="ECO:0000313" key="6">
    <source>
        <dbReference type="Proteomes" id="UP001165065"/>
    </source>
</evidence>
<dbReference type="SUPFAM" id="SSF50985">
    <property type="entry name" value="RCC1/BLIP-II"/>
    <property type="match status" value="1"/>
</dbReference>
<feature type="repeat" description="RCC1" evidence="3">
    <location>
        <begin position="121"/>
        <end position="179"/>
    </location>
</feature>
<sequence length="678" mass="72483">MPPPLPASDVPFPPPSGSSTRIVYSSGYSFYGTIPSENSGIINPTTSANSSSLVFLSATCTTLISVERDNEGGGGDKVSILGTPQSGIQYLSPTSLPMPPRVEVTSLSCGRYHTALTTSSGTVMSWGSGHFGQLGLGDDAYRVNPTVVEGVNTIMEPFPGYSARAVTAGGNHSIVHMVGPEGDALLSFGFNSSGQCGIGSYYNTIMDPTFVHGFEPWEMEGRSRLPPPLPGVEGFVVATSTRPSSKSDGNLGTRVQSVAAGLNFTVVSTDRGIVYSFGNGKGGKLGVSKIPPTGNREKSRKDPTKKDCACSPIPIRFPNGAQGEEYQVECGAEFAFSMCTDAARGNFIKCYSWGVGGDGQHAMNCHLHLRTPRENQHIRTIAEASDRGGAAMKIFGRGSSAGMLVKEGGGQGSIYTWGCNEKGNLGHPRASRVEEDEFEEFEGPPGLAVWEGKSFESGHNIYYPKLVNFDRAISEHFNGKVPPDVGYDVVGCCLGETGIYAVLDIVEGAAPSAAPFEVSVPAEDKEEGKAVDSSRQYKGFATSKSMDLLDDSSIDFSRPPPRVVDQAHSWCRNGRIKELNEILERGYNVKAKDLNGNDLLTVCCQNGSVAVARNAIRRGADVNAQNKAGNTPLHFAMYFKHDEIVSLLQRQGADDVKQNKEGLTCYEGLRKADLEEDF</sequence>
<feature type="repeat" description="ANK" evidence="2">
    <location>
        <begin position="595"/>
        <end position="627"/>
    </location>
</feature>
<dbReference type="Proteomes" id="UP001165065">
    <property type="component" value="Unassembled WGS sequence"/>
</dbReference>
<reference evidence="6" key="1">
    <citation type="journal article" date="2023" name="Commun. Biol.">
        <title>Genome analysis of Parmales, the sister group of diatoms, reveals the evolutionary specialization of diatoms from phago-mixotrophs to photoautotrophs.</title>
        <authorList>
            <person name="Ban H."/>
            <person name="Sato S."/>
            <person name="Yoshikawa S."/>
            <person name="Yamada K."/>
            <person name="Nakamura Y."/>
            <person name="Ichinomiya M."/>
            <person name="Sato N."/>
            <person name="Blanc-Mathieu R."/>
            <person name="Endo H."/>
            <person name="Kuwata A."/>
            <person name="Ogata H."/>
        </authorList>
    </citation>
    <scope>NUCLEOTIDE SEQUENCE [LARGE SCALE GENOMIC DNA]</scope>
</reference>
<dbReference type="Pfam" id="PF13540">
    <property type="entry name" value="RCC1_2"/>
    <property type="match status" value="1"/>
</dbReference>
<comment type="caution">
    <text evidence="5">The sequence shown here is derived from an EMBL/GenBank/DDBJ whole genome shotgun (WGS) entry which is preliminary data.</text>
</comment>
<name>A0A9W7L9Z3_9STRA</name>
<evidence type="ECO:0000256" key="1">
    <source>
        <dbReference type="ARBA" id="ARBA00022737"/>
    </source>
</evidence>
<dbReference type="Pfam" id="PF12796">
    <property type="entry name" value="Ank_2"/>
    <property type="match status" value="1"/>
</dbReference>
<feature type="region of interest" description="Disordered" evidence="4">
    <location>
        <begin position="286"/>
        <end position="307"/>
    </location>
</feature>
<feature type="compositionally biased region" description="Basic and acidic residues" evidence="4">
    <location>
        <begin position="295"/>
        <end position="307"/>
    </location>
</feature>
<dbReference type="SUPFAM" id="SSF48403">
    <property type="entry name" value="Ankyrin repeat"/>
    <property type="match status" value="1"/>
</dbReference>
<dbReference type="Gene3D" id="1.25.40.20">
    <property type="entry name" value="Ankyrin repeat-containing domain"/>
    <property type="match status" value="1"/>
</dbReference>
<keyword evidence="2" id="KW-0040">ANK repeat</keyword>
<accession>A0A9W7L9Z3</accession>
<dbReference type="Gene3D" id="2.130.10.30">
    <property type="entry name" value="Regulator of chromosome condensation 1/beta-lactamase-inhibitor protein II"/>
    <property type="match status" value="2"/>
</dbReference>
<evidence type="ECO:0000313" key="5">
    <source>
        <dbReference type="EMBL" id="GMI43213.1"/>
    </source>
</evidence>
<dbReference type="PROSITE" id="PS50297">
    <property type="entry name" value="ANK_REP_REGION"/>
    <property type="match status" value="1"/>
</dbReference>
<organism evidence="5 6">
    <name type="scientific">Triparma columacea</name>
    <dbReference type="NCBI Taxonomy" id="722753"/>
    <lineage>
        <taxon>Eukaryota</taxon>
        <taxon>Sar</taxon>
        <taxon>Stramenopiles</taxon>
        <taxon>Ochrophyta</taxon>
        <taxon>Bolidophyceae</taxon>
        <taxon>Parmales</taxon>
        <taxon>Triparmaceae</taxon>
        <taxon>Triparma</taxon>
    </lineage>
</organism>
<proteinExistence type="predicted"/>
<dbReference type="Pfam" id="PF00415">
    <property type="entry name" value="RCC1"/>
    <property type="match status" value="1"/>
</dbReference>
<protein>
    <submittedName>
        <fullName evidence="5">Uncharacterized protein</fullName>
    </submittedName>
</protein>
<evidence type="ECO:0000256" key="4">
    <source>
        <dbReference type="SAM" id="MobiDB-lite"/>
    </source>
</evidence>
<dbReference type="OrthoDB" id="10254927at2759"/>
<dbReference type="AlphaFoldDB" id="A0A9W7L9Z3"/>
<dbReference type="PANTHER" id="PTHR22870:SF408">
    <property type="entry name" value="OS09G0560450 PROTEIN"/>
    <property type="match status" value="1"/>
</dbReference>
<keyword evidence="6" id="KW-1185">Reference proteome</keyword>
<evidence type="ECO:0000256" key="3">
    <source>
        <dbReference type="PROSITE-ProRule" id="PRU00235"/>
    </source>
</evidence>
<dbReference type="InterPro" id="IPR000408">
    <property type="entry name" value="Reg_chr_condens"/>
</dbReference>
<dbReference type="InterPro" id="IPR051210">
    <property type="entry name" value="Ub_ligase/GEF_domain"/>
</dbReference>
<gene>
    <name evidence="5" type="ORF">TrCOL_g2610</name>
</gene>
<dbReference type="PROSITE" id="PS50012">
    <property type="entry name" value="RCC1_3"/>
    <property type="match status" value="2"/>
</dbReference>
<feature type="repeat" description="RCC1" evidence="3">
    <location>
        <begin position="272"/>
        <end position="341"/>
    </location>
</feature>
<dbReference type="PANTHER" id="PTHR22870">
    <property type="entry name" value="REGULATOR OF CHROMOSOME CONDENSATION"/>
    <property type="match status" value="1"/>
</dbReference>
<keyword evidence="1" id="KW-0677">Repeat</keyword>